<proteinExistence type="predicted"/>
<accession>A0ABS1TLC6</accession>
<evidence type="ECO:0000313" key="1">
    <source>
        <dbReference type="EMBL" id="MBL4952062.1"/>
    </source>
</evidence>
<sequence>MKTIIKKIRQLQTDKEVVKKFPSFHFYLEFRSLKAFKGYDIFYVINEIKTMLLSVDENANELFLEHIWKVLLQPMEELEYLKELISNHFPKTPNIYSHKFDQDTWWFYYSRSHKLMSEISLKIRNLISLQTMEKIERLEDEY</sequence>
<comment type="caution">
    <text evidence="1">The sequence shown here is derived from an EMBL/GenBank/DDBJ whole genome shotgun (WGS) entry which is preliminary data.</text>
</comment>
<dbReference type="Proteomes" id="UP000623967">
    <property type="component" value="Unassembled WGS sequence"/>
</dbReference>
<organism evidence="1 2">
    <name type="scientific">Neobacillus paridis</name>
    <dbReference type="NCBI Taxonomy" id="2803862"/>
    <lineage>
        <taxon>Bacteria</taxon>
        <taxon>Bacillati</taxon>
        <taxon>Bacillota</taxon>
        <taxon>Bacilli</taxon>
        <taxon>Bacillales</taxon>
        <taxon>Bacillaceae</taxon>
        <taxon>Neobacillus</taxon>
    </lineage>
</organism>
<protein>
    <submittedName>
        <fullName evidence="1">Uncharacterized protein</fullName>
    </submittedName>
</protein>
<evidence type="ECO:0000313" key="2">
    <source>
        <dbReference type="Proteomes" id="UP000623967"/>
    </source>
</evidence>
<name>A0ABS1TLC6_9BACI</name>
<reference evidence="1 2" key="1">
    <citation type="submission" date="2021-01" db="EMBL/GenBank/DDBJ databases">
        <title>Genome public.</title>
        <authorList>
            <person name="Liu C."/>
            <person name="Sun Q."/>
        </authorList>
    </citation>
    <scope>NUCLEOTIDE SEQUENCE [LARGE SCALE GENOMIC DNA]</scope>
    <source>
        <strain evidence="1 2">YIM B02564</strain>
    </source>
</reference>
<keyword evidence="2" id="KW-1185">Reference proteome</keyword>
<dbReference type="EMBL" id="JAESWB010000134">
    <property type="protein sequence ID" value="MBL4952062.1"/>
    <property type="molecule type" value="Genomic_DNA"/>
</dbReference>
<dbReference type="RefSeq" id="WP_202653341.1">
    <property type="nucleotide sequence ID" value="NZ_JAESWB010000134.1"/>
</dbReference>
<gene>
    <name evidence="1" type="ORF">JK635_07545</name>
</gene>